<dbReference type="InterPro" id="IPR051052">
    <property type="entry name" value="Diverse_substrate_MTase"/>
</dbReference>
<dbReference type="SUPFAM" id="SSF53335">
    <property type="entry name" value="S-adenosyl-L-methionine-dependent methyltransferases"/>
    <property type="match status" value="1"/>
</dbReference>
<dbReference type="STRING" id="1531966.A0A0A1T287"/>
<dbReference type="GO" id="GO:0008757">
    <property type="term" value="F:S-adenosylmethionine-dependent methyltransferase activity"/>
    <property type="evidence" value="ECO:0007669"/>
    <property type="project" value="InterPro"/>
</dbReference>
<accession>A0A0A1T287</accession>
<proteinExistence type="predicted"/>
<evidence type="ECO:0000259" key="1">
    <source>
        <dbReference type="Pfam" id="PF08241"/>
    </source>
</evidence>
<dbReference type="InterPro" id="IPR013216">
    <property type="entry name" value="Methyltransf_11"/>
</dbReference>
<sequence>MQSTASMLPVPERTFRSYDINQGRAYATGRTDYSPFVYEIVIKQHKQNGGQFGTLIDLGTGPGNVARALAPHFDKVIGLDPSAGMIDAAISIGGTCRTGDPIQFRISTAEDLGQSLDPPVLLSSVDLITVANTAHWFNMKAFWEAARQILKPGGCVAIWTTGDIEPHPDMPAGDKIEAAWTAMLDDEVRQYYMPGNILVCNRYRDLEMPWDGPEPVIGWDKSGMFRKEWTLDEEFFLGGGEMDMDTFEHIMDTVSSYTRWRAANPERAGTDRDVIKMIRKTIETLQADAGVAPGQARLKAALRGALLVVQKE</sequence>
<keyword evidence="3" id="KW-1185">Reference proteome</keyword>
<dbReference type="PANTHER" id="PTHR44942">
    <property type="entry name" value="METHYLTRANSF_11 DOMAIN-CONTAINING PROTEIN"/>
    <property type="match status" value="1"/>
</dbReference>
<dbReference type="InterPro" id="IPR029063">
    <property type="entry name" value="SAM-dependent_MTases_sf"/>
</dbReference>
<evidence type="ECO:0000313" key="2">
    <source>
        <dbReference type="EMBL" id="CEJ80185.1"/>
    </source>
</evidence>
<dbReference type="AlphaFoldDB" id="A0A0A1T287"/>
<dbReference type="Pfam" id="PF08241">
    <property type="entry name" value="Methyltransf_11"/>
    <property type="match status" value="1"/>
</dbReference>
<feature type="domain" description="Methyltransferase type 11" evidence="1">
    <location>
        <begin position="57"/>
        <end position="158"/>
    </location>
</feature>
<dbReference type="CDD" id="cd02440">
    <property type="entry name" value="AdoMet_MTases"/>
    <property type="match status" value="1"/>
</dbReference>
<dbReference type="Gene3D" id="3.40.50.150">
    <property type="entry name" value="Vaccinia Virus protein VP39"/>
    <property type="match status" value="1"/>
</dbReference>
<dbReference type="EMBL" id="CDHN01000001">
    <property type="protein sequence ID" value="CEJ80185.1"/>
    <property type="molecule type" value="Genomic_DNA"/>
</dbReference>
<dbReference type="Proteomes" id="UP000039046">
    <property type="component" value="Unassembled WGS sequence"/>
</dbReference>
<gene>
    <name evidence="2" type="ORF">VHEMI00386</name>
</gene>
<organism evidence="2 3">
    <name type="scientific">[Torrubiella] hemipterigena</name>
    <dbReference type="NCBI Taxonomy" id="1531966"/>
    <lineage>
        <taxon>Eukaryota</taxon>
        <taxon>Fungi</taxon>
        <taxon>Dikarya</taxon>
        <taxon>Ascomycota</taxon>
        <taxon>Pezizomycotina</taxon>
        <taxon>Sordariomycetes</taxon>
        <taxon>Hypocreomycetidae</taxon>
        <taxon>Hypocreales</taxon>
        <taxon>Clavicipitaceae</taxon>
        <taxon>Clavicipitaceae incertae sedis</taxon>
        <taxon>'Torrubiella' clade</taxon>
    </lineage>
</organism>
<protein>
    <recommendedName>
        <fullName evidence="1">Methyltransferase type 11 domain-containing protein</fullName>
    </recommendedName>
</protein>
<reference evidence="2 3" key="1">
    <citation type="journal article" date="2015" name="Genome Announc.">
        <title>Draft Genome Sequence and Gene Annotation of the Entomopathogenic Fungus Verticillium hemipterigenum.</title>
        <authorList>
            <person name="Horn F."/>
            <person name="Habel A."/>
            <person name="Scharf D.H."/>
            <person name="Dworschak J."/>
            <person name="Brakhage A.A."/>
            <person name="Guthke R."/>
            <person name="Hertweck C."/>
            <person name="Linde J."/>
        </authorList>
    </citation>
    <scope>NUCLEOTIDE SEQUENCE [LARGE SCALE GENOMIC DNA]</scope>
</reference>
<name>A0A0A1T287_9HYPO</name>
<dbReference type="HOGENOM" id="CLU_049344_1_0_1"/>
<evidence type="ECO:0000313" key="3">
    <source>
        <dbReference type="Proteomes" id="UP000039046"/>
    </source>
</evidence>
<dbReference type="PANTHER" id="PTHR44942:SF10">
    <property type="entry name" value="METHYLTRANSFERASE TYPE 11 DOMAIN-CONTAINING PROTEIN"/>
    <property type="match status" value="1"/>
</dbReference>
<dbReference type="OrthoDB" id="10027013at2759"/>